<proteinExistence type="predicted"/>
<gene>
    <name evidence="1" type="ORF">METZ01_LOCUS313337</name>
</gene>
<dbReference type="SUPFAM" id="SSF53300">
    <property type="entry name" value="vWA-like"/>
    <property type="match status" value="1"/>
</dbReference>
<dbReference type="PANTHER" id="PTHR37947">
    <property type="entry name" value="BLL2462 PROTEIN"/>
    <property type="match status" value="1"/>
</dbReference>
<dbReference type="Gene3D" id="3.40.50.410">
    <property type="entry name" value="von Willebrand factor, type A domain"/>
    <property type="match status" value="1"/>
</dbReference>
<dbReference type="Gene3D" id="3.40.50.880">
    <property type="match status" value="1"/>
</dbReference>
<dbReference type="PANTHER" id="PTHR37947:SF1">
    <property type="entry name" value="BLL2462 PROTEIN"/>
    <property type="match status" value="1"/>
</dbReference>
<dbReference type="InterPro" id="IPR029062">
    <property type="entry name" value="Class_I_gatase-like"/>
</dbReference>
<sequence length="368" mass="40868">MEIAATNMISDLATGVEKGVISDTSKENLHVVLFTDGQHNIDGASPLEMARQFKDSGVAMHTVGLGTVVPARDLAVLKTEAPGSVYPDARLTGQVILHDGMPSGKPFKVRIEHKGQVVWQQDFVTAQKLRKLPFDFPIKEIVTAEQAVQSRDIRYANLPLAFNIVVPPIEGEMKDDNNVGILRVNVVTQKPRILVIDGRPRWEFRYLRNLLERDKRWEANIVLCDWAAGRPILGPRGNGAGRFPATRELLFQYQLIVLGDVPPSVFTVGEMQWIRDYVQFNGGGFICIDGRMERLANFANPVTPLTDLFPVRFFGDRVLSSMKMRVRFRSAGGAQTPLMLAANTADNLTIWNDLPGPRWAAVTEALPG</sequence>
<dbReference type="InterPro" id="IPR036465">
    <property type="entry name" value="vWFA_dom_sf"/>
</dbReference>
<name>A0A382NGY4_9ZZZZ</name>
<dbReference type="AlphaFoldDB" id="A0A382NGY4"/>
<dbReference type="EMBL" id="UINC01100430">
    <property type="protein sequence ID" value="SVC60483.1"/>
    <property type="molecule type" value="Genomic_DNA"/>
</dbReference>
<dbReference type="CDD" id="cd00198">
    <property type="entry name" value="vWFA"/>
    <property type="match status" value="1"/>
</dbReference>
<dbReference type="SUPFAM" id="SSF52317">
    <property type="entry name" value="Class I glutamine amidotransferase-like"/>
    <property type="match status" value="1"/>
</dbReference>
<reference evidence="1" key="1">
    <citation type="submission" date="2018-05" db="EMBL/GenBank/DDBJ databases">
        <authorList>
            <person name="Lanie J.A."/>
            <person name="Ng W.-L."/>
            <person name="Kazmierczak K.M."/>
            <person name="Andrzejewski T.M."/>
            <person name="Davidsen T.M."/>
            <person name="Wayne K.J."/>
            <person name="Tettelin H."/>
            <person name="Glass J.I."/>
            <person name="Rusch D."/>
            <person name="Podicherti R."/>
            <person name="Tsui H.-C.T."/>
            <person name="Winkler M.E."/>
        </authorList>
    </citation>
    <scope>NUCLEOTIDE SEQUENCE</scope>
</reference>
<accession>A0A382NGY4</accession>
<protein>
    <submittedName>
        <fullName evidence="1">Uncharacterized protein</fullName>
    </submittedName>
</protein>
<feature type="non-terminal residue" evidence="1">
    <location>
        <position position="368"/>
    </location>
</feature>
<evidence type="ECO:0000313" key="1">
    <source>
        <dbReference type="EMBL" id="SVC60483.1"/>
    </source>
</evidence>
<organism evidence="1">
    <name type="scientific">marine metagenome</name>
    <dbReference type="NCBI Taxonomy" id="408172"/>
    <lineage>
        <taxon>unclassified sequences</taxon>
        <taxon>metagenomes</taxon>
        <taxon>ecological metagenomes</taxon>
    </lineage>
</organism>